<feature type="compositionally biased region" description="Low complexity" evidence="3">
    <location>
        <begin position="57"/>
        <end position="74"/>
    </location>
</feature>
<name>A0A1Y2F9U1_9BASI</name>
<feature type="compositionally biased region" description="Pro residues" evidence="3">
    <location>
        <begin position="119"/>
        <end position="132"/>
    </location>
</feature>
<feature type="region of interest" description="Disordered" evidence="3">
    <location>
        <begin position="1"/>
        <end position="142"/>
    </location>
</feature>
<dbReference type="EMBL" id="MCGR01000024">
    <property type="protein sequence ID" value="ORY80659.1"/>
    <property type="molecule type" value="Genomic_DNA"/>
</dbReference>
<dbReference type="InterPro" id="IPR021858">
    <property type="entry name" value="Fun_TF"/>
</dbReference>
<feature type="compositionally biased region" description="Low complexity" evidence="3">
    <location>
        <begin position="82"/>
        <end position="91"/>
    </location>
</feature>
<accession>A0A1Y2F9U1</accession>
<dbReference type="GO" id="GO:0005634">
    <property type="term" value="C:nucleus"/>
    <property type="evidence" value="ECO:0007669"/>
    <property type="project" value="UniProtKB-SubCell"/>
</dbReference>
<dbReference type="GO" id="GO:0000981">
    <property type="term" value="F:DNA-binding transcription factor activity, RNA polymerase II-specific"/>
    <property type="evidence" value="ECO:0007669"/>
    <property type="project" value="InterPro"/>
</dbReference>
<keyword evidence="6" id="KW-1185">Reference proteome</keyword>
<dbReference type="GO" id="GO:0008270">
    <property type="term" value="F:zinc ion binding"/>
    <property type="evidence" value="ECO:0007669"/>
    <property type="project" value="InterPro"/>
</dbReference>
<evidence type="ECO:0000256" key="2">
    <source>
        <dbReference type="ARBA" id="ARBA00023242"/>
    </source>
</evidence>
<dbReference type="CDD" id="cd00067">
    <property type="entry name" value="GAL4"/>
    <property type="match status" value="1"/>
</dbReference>
<reference evidence="5 6" key="1">
    <citation type="submission" date="2016-07" db="EMBL/GenBank/DDBJ databases">
        <title>Pervasive Adenine N6-methylation of Active Genes in Fungi.</title>
        <authorList>
            <consortium name="DOE Joint Genome Institute"/>
            <person name="Mondo S.J."/>
            <person name="Dannebaum R.O."/>
            <person name="Kuo R.C."/>
            <person name="Labutti K."/>
            <person name="Haridas S."/>
            <person name="Kuo A."/>
            <person name="Salamov A."/>
            <person name="Ahrendt S.R."/>
            <person name="Lipzen A."/>
            <person name="Sullivan W."/>
            <person name="Andreopoulos W.B."/>
            <person name="Clum A."/>
            <person name="Lindquist E."/>
            <person name="Daum C."/>
            <person name="Ramamoorthy G.K."/>
            <person name="Gryganskyi A."/>
            <person name="Culley D."/>
            <person name="Magnuson J.K."/>
            <person name="James T.Y."/>
            <person name="O'Malley M.A."/>
            <person name="Stajich J.E."/>
            <person name="Spatafora J.W."/>
            <person name="Visel A."/>
            <person name="Grigoriev I.V."/>
        </authorList>
    </citation>
    <scope>NUCLEOTIDE SEQUENCE [LARGE SCALE GENOMIC DNA]</scope>
    <source>
        <strain evidence="5 6">62-1032</strain>
    </source>
</reference>
<comment type="caution">
    <text evidence="5">The sequence shown here is derived from an EMBL/GenBank/DDBJ whole genome shotgun (WGS) entry which is preliminary data.</text>
</comment>
<sequence length="644" mass="69439">MEQAQETKVKPVFRRSRGGCGMCRGRKKKCGEDFDGDGVCGRCKAGGYECDGPPGTSKPARASPAPSPYARSLPPIRPKPPSSASSSSTPVAAPPPKPKPAPPPLRSSPFLLAPAAPSQYPPPPPQPLPIPQSLPSADAPMPSFDPLADLSYSSDLLNFFESLEPAVDPVSFTSSSDWFADLPSTAGPSDAPMEGQQPLEGAVNTAPSTEDALHPSVMSSTGAEVAQAVSKTEGERVEELFAAEDQAAAIPIYHALNEGFFASLPPPVREVVKARMMDVAFSNELSKSSCMALCLLYRARMSTQDGAPEARQRLLNQSDEYFNHAVQQLQTGDIPLEAQLLAVFDLELFQLEQYGAAAGYAILLLGDYFVQQQLGPRPALDLLNLQGESTIILRCFAVVDAIRALSLGNRRTLFDFVGAPGASPLPSTDQDLSLVTSEALSAIMGLPVGIILCIAATCNLAVEEATMPREAFLSKARAIEKSIKTWRPVAVTPEQAEDSIRVMDAFVTHEMWRHAALIHAYQSLFHYGPLHASVKRALAQLLALGSRTSPSLDKIGQATEMDYVPMNCATSERACQWFIAATVAMSPQDRAYCREGLRRCKPAKLAQDNLECAERLWAISDETGHTIQDWQRVLEAEGKYVGFL</sequence>
<evidence type="ECO:0000259" key="4">
    <source>
        <dbReference type="PROSITE" id="PS00463"/>
    </source>
</evidence>
<evidence type="ECO:0000256" key="1">
    <source>
        <dbReference type="ARBA" id="ARBA00004123"/>
    </source>
</evidence>
<protein>
    <recommendedName>
        <fullName evidence="4">Zn(2)-C6 fungal-type domain-containing protein</fullName>
    </recommendedName>
</protein>
<organism evidence="5 6">
    <name type="scientific">Leucosporidium creatinivorum</name>
    <dbReference type="NCBI Taxonomy" id="106004"/>
    <lineage>
        <taxon>Eukaryota</taxon>
        <taxon>Fungi</taxon>
        <taxon>Dikarya</taxon>
        <taxon>Basidiomycota</taxon>
        <taxon>Pucciniomycotina</taxon>
        <taxon>Microbotryomycetes</taxon>
        <taxon>Leucosporidiales</taxon>
        <taxon>Leucosporidium</taxon>
    </lineage>
</organism>
<evidence type="ECO:0000256" key="3">
    <source>
        <dbReference type="SAM" id="MobiDB-lite"/>
    </source>
</evidence>
<dbReference type="InterPro" id="IPR001138">
    <property type="entry name" value="Zn2Cys6_DnaBD"/>
</dbReference>
<keyword evidence="2" id="KW-0539">Nucleus</keyword>
<gene>
    <name evidence="5" type="ORF">BCR35DRAFT_352434</name>
</gene>
<dbReference type="InterPro" id="IPR036864">
    <property type="entry name" value="Zn2-C6_fun-type_DNA-bd_sf"/>
</dbReference>
<dbReference type="Proteomes" id="UP000193467">
    <property type="component" value="Unassembled WGS sequence"/>
</dbReference>
<dbReference type="SMART" id="SM00066">
    <property type="entry name" value="GAL4"/>
    <property type="match status" value="1"/>
</dbReference>
<proteinExistence type="predicted"/>
<feature type="compositionally biased region" description="Pro residues" evidence="3">
    <location>
        <begin position="92"/>
        <end position="106"/>
    </location>
</feature>
<dbReference type="SUPFAM" id="SSF57701">
    <property type="entry name" value="Zn2/Cys6 DNA-binding domain"/>
    <property type="match status" value="1"/>
</dbReference>
<feature type="region of interest" description="Disordered" evidence="3">
    <location>
        <begin position="183"/>
        <end position="219"/>
    </location>
</feature>
<dbReference type="STRING" id="106004.A0A1Y2F9U1"/>
<feature type="domain" description="Zn(2)-C6 fungal-type" evidence="4">
    <location>
        <begin position="19"/>
        <end position="50"/>
    </location>
</feature>
<dbReference type="OrthoDB" id="5419315at2759"/>
<dbReference type="PROSITE" id="PS00463">
    <property type="entry name" value="ZN2_CY6_FUNGAL_1"/>
    <property type="match status" value="1"/>
</dbReference>
<feature type="compositionally biased region" description="Low complexity" evidence="3">
    <location>
        <begin position="107"/>
        <end position="118"/>
    </location>
</feature>
<dbReference type="Pfam" id="PF11951">
    <property type="entry name" value="Fungal_trans_2"/>
    <property type="match status" value="1"/>
</dbReference>
<evidence type="ECO:0000313" key="5">
    <source>
        <dbReference type="EMBL" id="ORY80659.1"/>
    </source>
</evidence>
<evidence type="ECO:0000313" key="6">
    <source>
        <dbReference type="Proteomes" id="UP000193467"/>
    </source>
</evidence>
<dbReference type="PANTHER" id="PTHR37534:SF46">
    <property type="entry name" value="ZN(II)2CYS6 TRANSCRIPTION FACTOR (EUROFUNG)"/>
    <property type="match status" value="1"/>
</dbReference>
<dbReference type="AlphaFoldDB" id="A0A1Y2F9U1"/>
<comment type="subcellular location">
    <subcellularLocation>
        <location evidence="1">Nucleus</location>
    </subcellularLocation>
</comment>
<dbReference type="PANTHER" id="PTHR37534">
    <property type="entry name" value="TRANSCRIPTIONAL ACTIVATOR PROTEIN UGA3"/>
    <property type="match status" value="1"/>
</dbReference>
<dbReference type="InParanoid" id="A0A1Y2F9U1"/>